<reference evidence="2 3" key="1">
    <citation type="submission" date="2015-01" db="EMBL/GenBank/DDBJ databases">
        <title>Genome sequence of the anaerobic bacterium Geobacter soli GSS01, a dissimilatory Fe(III) reducer from soil.</title>
        <authorList>
            <person name="Yang G."/>
            <person name="Zhou S."/>
        </authorList>
    </citation>
    <scope>NUCLEOTIDE SEQUENCE [LARGE SCALE GENOMIC DNA]</scope>
    <source>
        <strain evidence="2 3">GSS01</strain>
    </source>
</reference>
<dbReference type="InterPro" id="IPR048963">
    <property type="entry name" value="ArgZ/ArgE-like_C_2nd"/>
</dbReference>
<dbReference type="EMBL" id="JXBL01000001">
    <property type="protein sequence ID" value="KIE41647.1"/>
    <property type="molecule type" value="Genomic_DNA"/>
</dbReference>
<name>A0A0C1QLY6_9BACT</name>
<dbReference type="RefSeq" id="WP_039643468.1">
    <property type="nucleotide sequence ID" value="NZ_JXBL01000001.1"/>
</dbReference>
<protein>
    <recommendedName>
        <fullName evidence="1">Arginine dihydrolase ArgZ/ArgE-like C-terminal second subdomain domain-containing protein</fullName>
    </recommendedName>
</protein>
<comment type="caution">
    <text evidence="2">The sequence shown here is derived from an EMBL/GenBank/DDBJ whole genome shotgun (WGS) entry which is preliminary data.</text>
</comment>
<dbReference type="Proteomes" id="UP000031433">
    <property type="component" value="Unassembled WGS sequence"/>
</dbReference>
<dbReference type="AlphaFoldDB" id="A0A0C1QLY6"/>
<accession>A0A0C1QLY6</accession>
<evidence type="ECO:0000313" key="3">
    <source>
        <dbReference type="Proteomes" id="UP000031433"/>
    </source>
</evidence>
<organism evidence="2 3">
    <name type="scientific">Geobacter soli</name>
    <dbReference type="NCBI Taxonomy" id="1510391"/>
    <lineage>
        <taxon>Bacteria</taxon>
        <taxon>Pseudomonadati</taxon>
        <taxon>Thermodesulfobacteriota</taxon>
        <taxon>Desulfuromonadia</taxon>
        <taxon>Geobacterales</taxon>
        <taxon>Geobacteraceae</taxon>
        <taxon>Geobacter</taxon>
    </lineage>
</organism>
<dbReference type="Gene3D" id="2.40.420.10">
    <property type="entry name" value="conserved putative lor/sdh protein from methanococcus maripaludis s2 domain"/>
    <property type="match status" value="1"/>
</dbReference>
<gene>
    <name evidence="2" type="ORF">SE37_02900</name>
</gene>
<evidence type="ECO:0000313" key="2">
    <source>
        <dbReference type="EMBL" id="KIE41647.1"/>
    </source>
</evidence>
<proteinExistence type="predicted"/>
<dbReference type="Pfam" id="PF21570">
    <property type="entry name" value="ArgZ-like_C_2nd"/>
    <property type="match status" value="1"/>
</dbReference>
<keyword evidence="3" id="KW-1185">Reference proteome</keyword>
<evidence type="ECO:0000259" key="1">
    <source>
        <dbReference type="Pfam" id="PF21570"/>
    </source>
</evidence>
<dbReference type="Gene3D" id="3.40.50.10690">
    <property type="entry name" value="putative lor/sdh protein like domains"/>
    <property type="match status" value="1"/>
</dbReference>
<sequence length="363" mass="39369">MTPFPAYVSPDFTRPDLAAAPPVRVAEAPGNGVLPAGFHATSNYPEYVHLGGGRWLLAAGSRMDAVLVLDGDMLRVVEPRLVRRGDRVVMGRTENGEEGIYVHTTGFDAPAGAGGGKFTFRSRGTRESPFSRSYDELYDILRHDRDRGHIVWVLGPAVAFDRDSRAAMAGLVGAGYCHALLAGNALATHDLEAALFHTGLGQDIYTQALVTGGHYHHLDVINEVMRHGSLERAIAELGIRDGIIRACLERRVPVVLAGSIRDDGPLPDVITDSRQAQDAMRAHARRATTVIALATQLHAIAVGNMTPSYRVLDDGTVRPVYFYIVDMSEFGADKLANRGSGQARAILTNVQDFMVNLWHNLKG</sequence>
<feature type="domain" description="Arginine dihydrolase ArgZ/ArgE-like C-terminal second subdomain" evidence="1">
    <location>
        <begin position="144"/>
        <end position="357"/>
    </location>
</feature>